<evidence type="ECO:0000313" key="1">
    <source>
        <dbReference type="EMBL" id="KAK0433312.1"/>
    </source>
</evidence>
<protein>
    <submittedName>
        <fullName evidence="1">Uncharacterized protein</fullName>
    </submittedName>
</protein>
<dbReference type="Proteomes" id="UP001175226">
    <property type="component" value="Unassembled WGS sequence"/>
</dbReference>
<sequence>MSIISLTVLRRIEVIEAGSTSAHFFSSFRIPFAPTSAYWCSPRHLYRSGHMRLTSFVYSCNCISHATGLVPMTDWLPCFSYLPPSLYVHNLFIVYLKSSEASRYIYRRSVVRLLRPKEACERDESAYDGYGMLLWNASPVIGVFWCGFLVPITL</sequence>
<dbReference type="AlphaFoldDB" id="A0AA39IZD9"/>
<evidence type="ECO:0000313" key="2">
    <source>
        <dbReference type="Proteomes" id="UP001175226"/>
    </source>
</evidence>
<reference evidence="1" key="1">
    <citation type="submission" date="2023-06" db="EMBL/GenBank/DDBJ databases">
        <authorList>
            <consortium name="Lawrence Berkeley National Laboratory"/>
            <person name="Ahrendt S."/>
            <person name="Sahu N."/>
            <person name="Indic B."/>
            <person name="Wong-Bajracharya J."/>
            <person name="Merenyi Z."/>
            <person name="Ke H.-M."/>
            <person name="Monk M."/>
            <person name="Kocsube S."/>
            <person name="Drula E."/>
            <person name="Lipzen A."/>
            <person name="Balint B."/>
            <person name="Henrissat B."/>
            <person name="Andreopoulos B."/>
            <person name="Martin F.M."/>
            <person name="Harder C.B."/>
            <person name="Rigling D."/>
            <person name="Ford K.L."/>
            <person name="Foster G.D."/>
            <person name="Pangilinan J."/>
            <person name="Papanicolaou A."/>
            <person name="Barry K."/>
            <person name="LaButti K."/>
            <person name="Viragh M."/>
            <person name="Koriabine M."/>
            <person name="Yan M."/>
            <person name="Riley R."/>
            <person name="Champramary S."/>
            <person name="Plett K.L."/>
            <person name="Tsai I.J."/>
            <person name="Slot J."/>
            <person name="Sipos G."/>
            <person name="Plett J."/>
            <person name="Nagy L.G."/>
            <person name="Grigoriev I.V."/>
        </authorList>
    </citation>
    <scope>NUCLEOTIDE SEQUENCE</scope>
    <source>
        <strain evidence="1">FPL87.14</strain>
    </source>
</reference>
<name>A0AA39IZD9_9AGAR</name>
<accession>A0AA39IZD9</accession>
<organism evidence="1 2">
    <name type="scientific">Armillaria borealis</name>
    <dbReference type="NCBI Taxonomy" id="47425"/>
    <lineage>
        <taxon>Eukaryota</taxon>
        <taxon>Fungi</taxon>
        <taxon>Dikarya</taxon>
        <taxon>Basidiomycota</taxon>
        <taxon>Agaricomycotina</taxon>
        <taxon>Agaricomycetes</taxon>
        <taxon>Agaricomycetidae</taxon>
        <taxon>Agaricales</taxon>
        <taxon>Marasmiineae</taxon>
        <taxon>Physalacriaceae</taxon>
        <taxon>Armillaria</taxon>
    </lineage>
</organism>
<proteinExistence type="predicted"/>
<gene>
    <name evidence="1" type="ORF">EV421DRAFT_1435647</name>
</gene>
<comment type="caution">
    <text evidence="1">The sequence shown here is derived from an EMBL/GenBank/DDBJ whole genome shotgun (WGS) entry which is preliminary data.</text>
</comment>
<keyword evidence="2" id="KW-1185">Reference proteome</keyword>
<dbReference type="EMBL" id="JAUEPT010000082">
    <property type="protein sequence ID" value="KAK0433312.1"/>
    <property type="molecule type" value="Genomic_DNA"/>
</dbReference>